<evidence type="ECO:0008006" key="4">
    <source>
        <dbReference type="Google" id="ProtNLM"/>
    </source>
</evidence>
<dbReference type="Pfam" id="PF12669">
    <property type="entry name" value="FeoB_associated"/>
    <property type="match status" value="1"/>
</dbReference>
<accession>A0A916NJX7</accession>
<gene>
    <name evidence="2" type="ORF">DYBT9275_00818</name>
</gene>
<keyword evidence="1" id="KW-1133">Transmembrane helix</keyword>
<keyword evidence="1" id="KW-0812">Transmembrane</keyword>
<reference evidence="2" key="1">
    <citation type="submission" date="2021-04" db="EMBL/GenBank/DDBJ databases">
        <authorList>
            <person name="Rodrigo-Torres L."/>
            <person name="Arahal R. D."/>
            <person name="Lucena T."/>
        </authorList>
    </citation>
    <scope>NUCLEOTIDE SEQUENCE</scope>
    <source>
        <strain evidence="2">CECT 9275</strain>
    </source>
</reference>
<sequence length="49" mass="5021">MVAQQIIVLLLFMAAVSYAGWRAYKAVSKTKSGGCAKGCGCAAGKAVKI</sequence>
<organism evidence="2 3">
    <name type="scientific">Dyadobacter helix</name>
    <dbReference type="NCBI Taxonomy" id="2822344"/>
    <lineage>
        <taxon>Bacteria</taxon>
        <taxon>Pseudomonadati</taxon>
        <taxon>Bacteroidota</taxon>
        <taxon>Cytophagia</taxon>
        <taxon>Cytophagales</taxon>
        <taxon>Spirosomataceae</taxon>
        <taxon>Dyadobacter</taxon>
    </lineage>
</organism>
<feature type="transmembrane region" description="Helical" evidence="1">
    <location>
        <begin position="6"/>
        <end position="24"/>
    </location>
</feature>
<keyword evidence="3" id="KW-1185">Reference proteome</keyword>
<name>A0A916NJX7_9BACT</name>
<dbReference type="EMBL" id="CAJRAF010000001">
    <property type="protein sequence ID" value="CAG4991722.1"/>
    <property type="molecule type" value="Genomic_DNA"/>
</dbReference>
<proteinExistence type="predicted"/>
<evidence type="ECO:0000313" key="3">
    <source>
        <dbReference type="Proteomes" id="UP000680038"/>
    </source>
</evidence>
<evidence type="ECO:0000313" key="2">
    <source>
        <dbReference type="EMBL" id="CAG4991722.1"/>
    </source>
</evidence>
<dbReference type="AlphaFoldDB" id="A0A916NJX7"/>
<protein>
    <recommendedName>
        <fullName evidence="4">FeoB-associated Cys-rich membrane protein</fullName>
    </recommendedName>
</protein>
<keyword evidence="1" id="KW-0472">Membrane</keyword>
<dbReference type="Proteomes" id="UP000680038">
    <property type="component" value="Unassembled WGS sequence"/>
</dbReference>
<comment type="caution">
    <text evidence="2">The sequence shown here is derived from an EMBL/GenBank/DDBJ whole genome shotgun (WGS) entry which is preliminary data.</text>
</comment>
<evidence type="ECO:0000256" key="1">
    <source>
        <dbReference type="SAM" id="Phobius"/>
    </source>
</evidence>